<dbReference type="CDD" id="cd03784">
    <property type="entry name" value="GT1_Gtf-like"/>
    <property type="match status" value="1"/>
</dbReference>
<evidence type="ECO:0000256" key="2">
    <source>
        <dbReference type="ARBA" id="ARBA00022679"/>
    </source>
</evidence>
<dbReference type="PROSITE" id="PS50222">
    <property type="entry name" value="EF_HAND_2"/>
    <property type="match status" value="1"/>
</dbReference>
<dbReference type="GO" id="GO:0005509">
    <property type="term" value="F:calcium ion binding"/>
    <property type="evidence" value="ECO:0007669"/>
    <property type="project" value="InterPro"/>
</dbReference>
<gene>
    <name evidence="4" type="ORF">L484_021016</name>
</gene>
<evidence type="ECO:0000259" key="3">
    <source>
        <dbReference type="PROSITE" id="PS50222"/>
    </source>
</evidence>
<comment type="similarity">
    <text evidence="1">Belongs to the UDP-glycosyltransferase family.</text>
</comment>
<keyword evidence="2 4" id="KW-0808">Transferase</keyword>
<dbReference type="InterPro" id="IPR018247">
    <property type="entry name" value="EF_Hand_1_Ca_BS"/>
</dbReference>
<dbReference type="AlphaFoldDB" id="W9QQZ0"/>
<protein>
    <submittedName>
        <fullName evidence="4">UDP-glycosyltransferase 83A1</fullName>
    </submittedName>
</protein>
<dbReference type="SUPFAM" id="SSF53756">
    <property type="entry name" value="UDP-Glycosyltransferase/glycogen phosphorylase"/>
    <property type="match status" value="1"/>
</dbReference>
<proteinExistence type="inferred from homology"/>
<reference evidence="5" key="1">
    <citation type="submission" date="2013-01" db="EMBL/GenBank/DDBJ databases">
        <title>Draft Genome Sequence of a Mulberry Tree, Morus notabilis C.K. Schneid.</title>
        <authorList>
            <person name="He N."/>
            <person name="Zhao S."/>
        </authorList>
    </citation>
    <scope>NUCLEOTIDE SEQUENCE</scope>
</reference>
<dbReference type="FunFam" id="3.40.50.2000:FF:000060">
    <property type="entry name" value="Glycosyltransferase"/>
    <property type="match status" value="1"/>
</dbReference>
<dbReference type="PANTHER" id="PTHR11926:SF1555">
    <property type="entry name" value="UDP-GLYCOSYLTRANSFERASE 83A1-LIKE"/>
    <property type="match status" value="1"/>
</dbReference>
<feature type="domain" description="EF-hand" evidence="3">
    <location>
        <begin position="393"/>
        <end position="416"/>
    </location>
</feature>
<dbReference type="eggNOG" id="KOG1192">
    <property type="taxonomic scope" value="Eukaryota"/>
</dbReference>
<dbReference type="KEGG" id="mnt:21403883"/>
<evidence type="ECO:0000313" key="4">
    <source>
        <dbReference type="EMBL" id="EXB38094.1"/>
    </source>
</evidence>
<dbReference type="OrthoDB" id="5835829at2759"/>
<dbReference type="EMBL" id="KE343679">
    <property type="protein sequence ID" value="EXB38094.1"/>
    <property type="molecule type" value="Genomic_DNA"/>
</dbReference>
<organism evidence="4 5">
    <name type="scientific">Morus notabilis</name>
    <dbReference type="NCBI Taxonomy" id="981085"/>
    <lineage>
        <taxon>Eukaryota</taxon>
        <taxon>Viridiplantae</taxon>
        <taxon>Streptophyta</taxon>
        <taxon>Embryophyta</taxon>
        <taxon>Tracheophyta</taxon>
        <taxon>Spermatophyta</taxon>
        <taxon>Magnoliopsida</taxon>
        <taxon>eudicotyledons</taxon>
        <taxon>Gunneridae</taxon>
        <taxon>Pentapetalae</taxon>
        <taxon>rosids</taxon>
        <taxon>fabids</taxon>
        <taxon>Rosales</taxon>
        <taxon>Moraceae</taxon>
        <taxon>Moreae</taxon>
        <taxon>Morus</taxon>
    </lineage>
</organism>
<keyword evidence="5" id="KW-1185">Reference proteome</keyword>
<dbReference type="FunFam" id="3.40.50.2000:FF:000108">
    <property type="entry name" value="UDP-glycosyltransferase 83A1"/>
    <property type="match status" value="1"/>
</dbReference>
<evidence type="ECO:0000313" key="5">
    <source>
        <dbReference type="Proteomes" id="UP000030645"/>
    </source>
</evidence>
<dbReference type="Pfam" id="PF00201">
    <property type="entry name" value="UDPGT"/>
    <property type="match status" value="1"/>
</dbReference>
<dbReference type="GO" id="GO:0080043">
    <property type="term" value="F:quercetin 3-O-glucosyltransferase activity"/>
    <property type="evidence" value="ECO:0007669"/>
    <property type="project" value="TreeGrafter"/>
</dbReference>
<dbReference type="InterPro" id="IPR002213">
    <property type="entry name" value="UDP_glucos_trans"/>
</dbReference>
<dbReference type="Proteomes" id="UP000030645">
    <property type="component" value="Unassembled WGS sequence"/>
</dbReference>
<evidence type="ECO:0000256" key="1">
    <source>
        <dbReference type="ARBA" id="ARBA00009995"/>
    </source>
</evidence>
<accession>W9QQZ0</accession>
<dbReference type="PROSITE" id="PS00018">
    <property type="entry name" value="EF_HAND_1"/>
    <property type="match status" value="1"/>
</dbReference>
<dbReference type="Gene3D" id="3.40.50.2000">
    <property type="entry name" value="Glycogen Phosphorylase B"/>
    <property type="match status" value="2"/>
</dbReference>
<dbReference type="InterPro" id="IPR002048">
    <property type="entry name" value="EF_hand_dom"/>
</dbReference>
<sequence>MGNNPHALVVPYPAEGHIIPLLELSQRLVKGGLNVTFVSTEYIHEKVREIMASKDYDMVEQINLALVKDGLSLEERKRPGKLSESVLKIMPGKVAEVIEQINGSSGDQMITCVVADQSLGWALDIAERKGIKRAAFCPAAAAMLVQGFSIPKLIDEGITNKDGTLAKKQVIKLSPEMPAMDTSNLVWASLGNTDMQKYVFQLMVKNNTSVKKTDWLLCNSAYDLEPAAFKLAPQILPVGPLLSSHKYFKGSSSSTSSCLKWLDQHQPKSVVYIAFGSSTILEPTQFVELALGLELSNRPFLWVVRTDNNDFPNGFLERVANNTTTNRGMVVKWAPQEKVLGHSSVGCFVSHCGWNSTVEGVSSGVPFLCWPYFADQFVNQSYVCDVWRVGLGFDRDENGVITRDEIRSKVERVMCDEEIKGMALELKKMAENSVKEGGSSTTNFKAFVEWIKS</sequence>
<name>W9QQZ0_9ROSA</name>
<dbReference type="PANTHER" id="PTHR11926">
    <property type="entry name" value="GLUCOSYL/GLUCURONOSYL TRANSFERASES"/>
    <property type="match status" value="1"/>
</dbReference>
<dbReference type="GO" id="GO:0080044">
    <property type="term" value="F:quercetin 7-O-glucosyltransferase activity"/>
    <property type="evidence" value="ECO:0007669"/>
    <property type="project" value="TreeGrafter"/>
</dbReference>